<dbReference type="CDD" id="cd00132">
    <property type="entry name" value="CRIB"/>
    <property type="match status" value="1"/>
</dbReference>
<protein>
    <submittedName>
        <fullName evidence="5">Uncharacterized protein</fullName>
    </submittedName>
</protein>
<dbReference type="SMART" id="SM00285">
    <property type="entry name" value="PBD"/>
    <property type="match status" value="1"/>
</dbReference>
<dbReference type="SMART" id="SM00324">
    <property type="entry name" value="RhoGAP"/>
    <property type="match status" value="1"/>
</dbReference>
<dbReference type="SUPFAM" id="SSF48350">
    <property type="entry name" value="GTPase activation domain, GAP"/>
    <property type="match status" value="1"/>
</dbReference>
<dbReference type="Pfam" id="PF00620">
    <property type="entry name" value="RhoGAP"/>
    <property type="match status" value="1"/>
</dbReference>
<keyword evidence="6" id="KW-1185">Reference proteome</keyword>
<evidence type="ECO:0000256" key="1">
    <source>
        <dbReference type="ARBA" id="ARBA00022468"/>
    </source>
</evidence>
<dbReference type="GO" id="GO:0005096">
    <property type="term" value="F:GTPase activator activity"/>
    <property type="evidence" value="ECO:0007669"/>
    <property type="project" value="UniProtKB-KW"/>
</dbReference>
<dbReference type="OrthoDB" id="185175at2759"/>
<dbReference type="PANTHER" id="PTHR23177:SF35">
    <property type="entry name" value="RHO GTPASE-ACTIVATING PROTEIN GACA"/>
    <property type="match status" value="1"/>
</dbReference>
<feature type="domain" description="Rho-GAP" evidence="4">
    <location>
        <begin position="187"/>
        <end position="368"/>
    </location>
</feature>
<dbReference type="Proteomes" id="UP000886520">
    <property type="component" value="Chromosome 11"/>
</dbReference>
<dbReference type="PROSITE" id="PS50108">
    <property type="entry name" value="CRIB"/>
    <property type="match status" value="1"/>
</dbReference>
<evidence type="ECO:0000313" key="6">
    <source>
        <dbReference type="Proteomes" id="UP000886520"/>
    </source>
</evidence>
<dbReference type="InterPro" id="IPR008936">
    <property type="entry name" value="Rho_GTPase_activation_prot"/>
</dbReference>
<feature type="region of interest" description="Disordered" evidence="2">
    <location>
        <begin position="451"/>
        <end position="471"/>
    </location>
</feature>
<gene>
    <name evidence="5" type="ORF">GOP47_0011119</name>
</gene>
<dbReference type="AlphaFoldDB" id="A0A9D4ZHJ4"/>
<feature type="region of interest" description="Disordered" evidence="2">
    <location>
        <begin position="556"/>
        <end position="575"/>
    </location>
</feature>
<dbReference type="GO" id="GO:0007165">
    <property type="term" value="P:signal transduction"/>
    <property type="evidence" value="ECO:0007669"/>
    <property type="project" value="InterPro"/>
</dbReference>
<dbReference type="InterPro" id="IPR000095">
    <property type="entry name" value="CRIB_dom"/>
</dbReference>
<evidence type="ECO:0000256" key="2">
    <source>
        <dbReference type="SAM" id="MobiDB-lite"/>
    </source>
</evidence>
<evidence type="ECO:0000259" key="4">
    <source>
        <dbReference type="PROSITE" id="PS50238"/>
    </source>
</evidence>
<proteinExistence type="predicted"/>
<name>A0A9D4ZHJ4_ADICA</name>
<dbReference type="FunFam" id="1.10.555.10:FF:000046">
    <property type="entry name" value="Rho GTPase-activating protein 5"/>
    <property type="match status" value="1"/>
</dbReference>
<dbReference type="CDD" id="cd00159">
    <property type="entry name" value="RhoGAP"/>
    <property type="match status" value="1"/>
</dbReference>
<feature type="compositionally biased region" description="Polar residues" evidence="2">
    <location>
        <begin position="457"/>
        <end position="470"/>
    </location>
</feature>
<dbReference type="InterPro" id="IPR036936">
    <property type="entry name" value="CRIB_dom_sf"/>
</dbReference>
<feature type="region of interest" description="Disordered" evidence="2">
    <location>
        <begin position="1"/>
        <end position="24"/>
    </location>
</feature>
<dbReference type="Gene3D" id="1.10.555.10">
    <property type="entry name" value="Rho GTPase activation protein"/>
    <property type="match status" value="1"/>
</dbReference>
<evidence type="ECO:0000313" key="5">
    <source>
        <dbReference type="EMBL" id="KAI5073106.1"/>
    </source>
</evidence>
<keyword evidence="1" id="KW-0343">GTPase activation</keyword>
<dbReference type="PROSITE" id="PS50238">
    <property type="entry name" value="RHOGAP"/>
    <property type="match status" value="1"/>
</dbReference>
<organism evidence="5 6">
    <name type="scientific">Adiantum capillus-veneris</name>
    <name type="common">Maidenhair fern</name>
    <dbReference type="NCBI Taxonomy" id="13818"/>
    <lineage>
        <taxon>Eukaryota</taxon>
        <taxon>Viridiplantae</taxon>
        <taxon>Streptophyta</taxon>
        <taxon>Embryophyta</taxon>
        <taxon>Tracheophyta</taxon>
        <taxon>Polypodiopsida</taxon>
        <taxon>Polypodiidae</taxon>
        <taxon>Polypodiales</taxon>
        <taxon>Pteridineae</taxon>
        <taxon>Pteridaceae</taxon>
        <taxon>Vittarioideae</taxon>
        <taxon>Adiantum</taxon>
    </lineage>
</organism>
<dbReference type="Gene3D" id="3.90.810.10">
    <property type="entry name" value="CRIB domain"/>
    <property type="match status" value="1"/>
</dbReference>
<dbReference type="PANTHER" id="PTHR23177">
    <property type="entry name" value="MKIAA1688 PROTEIN"/>
    <property type="match status" value="1"/>
</dbReference>
<dbReference type="InterPro" id="IPR000198">
    <property type="entry name" value="RhoGAP_dom"/>
</dbReference>
<dbReference type="InterPro" id="IPR044785">
    <property type="entry name" value="RopGAP1-5"/>
</dbReference>
<dbReference type="EMBL" id="JABFUD020000011">
    <property type="protein sequence ID" value="KAI5073106.1"/>
    <property type="molecule type" value="Genomic_DNA"/>
</dbReference>
<feature type="compositionally biased region" description="Basic and acidic residues" evidence="2">
    <location>
        <begin position="562"/>
        <end position="575"/>
    </location>
</feature>
<feature type="domain" description="CRIB" evidence="3">
    <location>
        <begin position="142"/>
        <end position="155"/>
    </location>
</feature>
<reference evidence="5" key="1">
    <citation type="submission" date="2021-01" db="EMBL/GenBank/DDBJ databases">
        <title>Adiantum capillus-veneris genome.</title>
        <authorList>
            <person name="Fang Y."/>
            <person name="Liao Q."/>
        </authorList>
    </citation>
    <scope>NUCLEOTIDE SEQUENCE</scope>
    <source>
        <strain evidence="5">H3</strain>
        <tissue evidence="5">Leaf</tissue>
    </source>
</reference>
<evidence type="ECO:0000259" key="3">
    <source>
        <dbReference type="PROSITE" id="PS50108"/>
    </source>
</evidence>
<comment type="caution">
    <text evidence="5">The sequence shown here is derived from an EMBL/GenBank/DDBJ whole genome shotgun (WGS) entry which is preliminary data.</text>
</comment>
<accession>A0A9D4ZHJ4</accession>
<feature type="compositionally biased region" description="Polar residues" evidence="2">
    <location>
        <begin position="1"/>
        <end position="10"/>
    </location>
</feature>
<sequence length="575" mass="63884">MTQLFSPRTYTNHHESDDEDEGDDAVHGLVYLPEQSASISLESLEDLFESPLSPFTVDSSSPLVSPLSLSSDTYPHQQAFYRPSVHRRSAPQTSPFVRGIGSGLSERTPLELPVIALLLAAFKRTSLTCKAGLSSDLVKMDIGWPTNVRHINHVTFDRFNGFLGLPVEFELEVPRRAPSASASVFGVSAESMQCSYDQKGNSVPTILLLLQERLYNQGGLQAEGIFRINAENGQEENLRDQLNKGVVPYDIDVHCLAGLIKAWFRELPKGVLDNLTAEQVMQSNTEEQCVTLVELLPPTQAALLSWAINLMADVVQQEEFNKMNARNIAMVFAPNMTQMADPLTALMHAVQVMNLLKTMILKTVKDREEAALNLKPESFCKETKNENGNDKTDLQGQRTTLGIEKEDKCVSEGDGSFLNTFKESEPYEEFESALGSEDMFSRYCSTREITDEDETSFDSQGPQSNASSIVDVTDDDSFGLRIFTRSKSVRSAAPPSRQSAKKEGDVMDFTSYFNKAHFVPFKSNSKQKSKTHKASADTRGFVQCGVLESLSFKGKSKTARAASKEEQMNERVETW</sequence>